<comment type="caution">
    <text evidence="3">The sequence shown here is derived from an EMBL/GenBank/DDBJ whole genome shotgun (WGS) entry which is preliminary data.</text>
</comment>
<dbReference type="RefSeq" id="WP_220587120.1">
    <property type="nucleotide sequence ID" value="NZ_RKLQ01000001.1"/>
</dbReference>
<evidence type="ECO:0000259" key="2">
    <source>
        <dbReference type="Pfam" id="PF12708"/>
    </source>
</evidence>
<keyword evidence="4" id="KW-1185">Reference proteome</keyword>
<name>A0A8J8C738_9EURY</name>
<feature type="domain" description="Rhamnogalacturonase A/B/Epimerase-like pectate lyase" evidence="2">
    <location>
        <begin position="4"/>
        <end position="40"/>
    </location>
</feature>
<evidence type="ECO:0000313" key="4">
    <source>
        <dbReference type="Proteomes" id="UP000783863"/>
    </source>
</evidence>
<protein>
    <recommendedName>
        <fullName evidence="2">Rhamnogalacturonase A/B/Epimerase-like pectate lyase domain-containing protein</fullName>
    </recommendedName>
</protein>
<dbReference type="Gene3D" id="2.60.120.560">
    <property type="entry name" value="Exo-inulinase, domain 1"/>
    <property type="match status" value="1"/>
</dbReference>
<dbReference type="Proteomes" id="UP000783863">
    <property type="component" value="Unassembled WGS sequence"/>
</dbReference>
<gene>
    <name evidence="3" type="ORF">EGD98_04305</name>
</gene>
<dbReference type="AlphaFoldDB" id="A0A8J8C738"/>
<proteinExistence type="predicted"/>
<dbReference type="InterPro" id="IPR012334">
    <property type="entry name" value="Pectin_lyas_fold"/>
</dbReference>
<dbReference type="Pfam" id="PF12708">
    <property type="entry name" value="Pect-lyase_RHGA_epim"/>
    <property type="match status" value="1"/>
</dbReference>
<organism evidence="3 4">
    <name type="scientific">Haloarcula salinisoli</name>
    <dbReference type="NCBI Taxonomy" id="2487746"/>
    <lineage>
        <taxon>Archaea</taxon>
        <taxon>Methanobacteriati</taxon>
        <taxon>Methanobacteriota</taxon>
        <taxon>Stenosarchaea group</taxon>
        <taxon>Halobacteria</taxon>
        <taxon>Halobacteriales</taxon>
        <taxon>Haloarculaceae</taxon>
        <taxon>Haloarcula</taxon>
    </lineage>
</organism>
<dbReference type="InterPro" id="IPR011050">
    <property type="entry name" value="Pectin_lyase_fold/virulence"/>
</dbReference>
<reference evidence="3" key="1">
    <citation type="submission" date="2021-06" db="EMBL/GenBank/DDBJ databases">
        <title>Halomicroarcula sp. F24A a new haloarchaeum isolated from saline soil.</title>
        <authorList>
            <person name="Duran-Viseras A."/>
            <person name="Sanchez-Porro C."/>
            <person name="Ventosa A."/>
        </authorList>
    </citation>
    <scope>NUCLEOTIDE SEQUENCE</scope>
    <source>
        <strain evidence="3">F24A</strain>
    </source>
</reference>
<dbReference type="Gene3D" id="2.160.20.10">
    <property type="entry name" value="Single-stranded right-handed beta-helix, Pectin lyase-like"/>
    <property type="match status" value="1"/>
</dbReference>
<dbReference type="EMBL" id="RKLQ01000001">
    <property type="protein sequence ID" value="MBX0302892.1"/>
    <property type="molecule type" value="Genomic_DNA"/>
</dbReference>
<dbReference type="InterPro" id="IPR024535">
    <property type="entry name" value="RHGA/B-epi-like_pectate_lyase"/>
</dbReference>
<evidence type="ECO:0000256" key="1">
    <source>
        <dbReference type="SAM" id="MobiDB-lite"/>
    </source>
</evidence>
<sequence>MATLNVQDYGAVGDGNSDDTAAINDAIADAGTGDTVLIPATADDYLVSTDNRAAVDFTGVADDVTITGEGPGSSLKMGDVTDRNNQWVIGAEADRGALSGISIRKLTIDGSRDVNGDESTMGFNLYPGGGGHDIRVEDLVLENCAGTGFANRGSGSVTLRRITSRNNGLHGFDFTGAGEALDTDAQSIKSVDNDGVGIDFHNGTHIAEDVYCDSNRSGTKMGASGGPADSVTLRNANLRNARGNSGFRETMPDGTNTDVTLDTVQVIDAELHGFRLSNAANYTITEILTDSTGYGPDNRAPIYITDSASVDADIVRVQNSDYGPGIRNDSPESSAIADYYHYNNPDGALDDNSGSLSIGSQYDEESGELNVPGANDVGAFTSSSGTVEEEEPAPAPTDEPATYRTNFTSDEVGATPTDWSPEFASSSDDWSVVAESSPAGESVLRFDSTANDRHALSYDPVGTASDAELLGLFRLSDLAQSISDGGRLMLRGSGTGDSETAYFFNAAAGTFSIWRYVDGDSEILTEWGTPSDQEWLFARFQASGDSLRARVWPVDASEPDSWDATVQDTSIASGWVGVGSYSEVADDWGFVGVGIGGEPAPMPDLQQDESTSYSRNAVISTLNGTIETE</sequence>
<accession>A0A8J8C738</accession>
<evidence type="ECO:0000313" key="3">
    <source>
        <dbReference type="EMBL" id="MBX0302892.1"/>
    </source>
</evidence>
<feature type="region of interest" description="Disordered" evidence="1">
    <location>
        <begin position="364"/>
        <end position="426"/>
    </location>
</feature>
<dbReference type="SUPFAM" id="SSF51126">
    <property type="entry name" value="Pectin lyase-like"/>
    <property type="match status" value="1"/>
</dbReference>